<sequence length="466" mass="46154">HGDVPHPMGDLGAASQLPAAPSTWPGNRGATSVGQQRLQGEGRSSFRSWDSGLYRPWQEGTARQRDCWRGGDVTFDISNDAPTMAGAKATFSIALRFPSTQTALPDGRVVWSQNCTVNGQARTASSPTGSPFPAAPGASAENSSTCGGRGVRPLTVGTDGVALGSYTMEVVVYHYRGRQKFVPIADGACATPDQVPLAVDVAQVQAAGGGRFVRNHPVAFSVRLHDPSRYLRDADISYSWDFGDQSGTLISRSAVVTHTYLQAGSFAARLVLQAAIPLSTCGTSVPPVVDPTTGLAPSGGPTATQPAGPTAGTATASGTAAAPGTAAGSGTAAAPGTAVAPGTSAPAGSGEPPEPTAASVAAPLDPAATEPVPVLVLSTAAAGAAAATDPAATAADPLLLASVSPAGDVLGTAAPTAAGGTVAAGGCCPRGAGRVGPRPGGPTRGTARSLPALPQPLLCLGPLQAR</sequence>
<dbReference type="Proteomes" id="UP000694426">
    <property type="component" value="Unplaced"/>
</dbReference>
<accession>A0A8B9CXE9</accession>
<dbReference type="InterPro" id="IPR059017">
    <property type="entry name" value="PMEL_NMB_N"/>
</dbReference>
<dbReference type="CDD" id="cd00146">
    <property type="entry name" value="PKD"/>
    <property type="match status" value="1"/>
</dbReference>
<dbReference type="GO" id="GO:0032438">
    <property type="term" value="P:melanosome organization"/>
    <property type="evidence" value="ECO:0007669"/>
    <property type="project" value="TreeGrafter"/>
</dbReference>
<organism evidence="6 7">
    <name type="scientific">Anser brachyrhynchus</name>
    <name type="common">Pink-footed goose</name>
    <dbReference type="NCBI Taxonomy" id="132585"/>
    <lineage>
        <taxon>Eukaryota</taxon>
        <taxon>Metazoa</taxon>
        <taxon>Chordata</taxon>
        <taxon>Craniata</taxon>
        <taxon>Vertebrata</taxon>
        <taxon>Euteleostomi</taxon>
        <taxon>Archelosauria</taxon>
        <taxon>Archosauria</taxon>
        <taxon>Dinosauria</taxon>
        <taxon>Saurischia</taxon>
        <taxon>Theropoda</taxon>
        <taxon>Coelurosauria</taxon>
        <taxon>Aves</taxon>
        <taxon>Neognathae</taxon>
        <taxon>Galloanserae</taxon>
        <taxon>Anseriformes</taxon>
        <taxon>Anatidae</taxon>
        <taxon>Anserinae</taxon>
        <taxon>Anser</taxon>
    </lineage>
</organism>
<reference evidence="6" key="1">
    <citation type="submission" date="2025-08" db="UniProtKB">
        <authorList>
            <consortium name="Ensembl"/>
        </authorList>
    </citation>
    <scope>IDENTIFICATION</scope>
</reference>
<evidence type="ECO:0000313" key="6">
    <source>
        <dbReference type="Ensembl" id="ENSABRP00000024916.1"/>
    </source>
</evidence>
<dbReference type="AlphaFoldDB" id="A0A8B9CXE9"/>
<evidence type="ECO:0000259" key="5">
    <source>
        <dbReference type="PROSITE" id="PS50093"/>
    </source>
</evidence>
<dbReference type="Pfam" id="PF26141">
    <property type="entry name" value="PMEL_NMB_N"/>
    <property type="match status" value="2"/>
</dbReference>
<dbReference type="Pfam" id="PF00801">
    <property type="entry name" value="PKD"/>
    <property type="match status" value="1"/>
</dbReference>
<dbReference type="PANTHER" id="PTHR11861:SF1">
    <property type="entry name" value="MELANOCYTE PROTEIN PMEL"/>
    <property type="match status" value="1"/>
</dbReference>
<feature type="region of interest" description="Disordered" evidence="4">
    <location>
        <begin position="1"/>
        <end position="45"/>
    </location>
</feature>
<keyword evidence="2" id="KW-0325">Glycoprotein</keyword>
<dbReference type="Ensembl" id="ENSABRT00000034922.1">
    <property type="protein sequence ID" value="ENSABRP00000024916.1"/>
    <property type="gene ID" value="ENSABRG00000020897.1"/>
</dbReference>
<dbReference type="PANTHER" id="PTHR11861">
    <property type="entry name" value="MELANOCYTE PROTEIN PMEL 17-RELATED"/>
    <property type="match status" value="1"/>
</dbReference>
<keyword evidence="1" id="KW-0732">Signal</keyword>
<dbReference type="GeneTree" id="ENSGT00950000183188"/>
<feature type="compositionally biased region" description="Low complexity" evidence="4">
    <location>
        <begin position="296"/>
        <end position="359"/>
    </location>
</feature>
<evidence type="ECO:0000313" key="7">
    <source>
        <dbReference type="Proteomes" id="UP000694426"/>
    </source>
</evidence>
<feature type="domain" description="PKD" evidence="5">
    <location>
        <begin position="235"/>
        <end position="272"/>
    </location>
</feature>
<dbReference type="SMART" id="SM00089">
    <property type="entry name" value="PKD"/>
    <property type="match status" value="1"/>
</dbReference>
<feature type="region of interest" description="Disordered" evidence="4">
    <location>
        <begin position="433"/>
        <end position="453"/>
    </location>
</feature>
<evidence type="ECO:0000256" key="1">
    <source>
        <dbReference type="ARBA" id="ARBA00022729"/>
    </source>
</evidence>
<evidence type="ECO:0000256" key="2">
    <source>
        <dbReference type="ARBA" id="ARBA00023180"/>
    </source>
</evidence>
<dbReference type="InterPro" id="IPR045219">
    <property type="entry name" value="PKAT"/>
</dbReference>
<name>A0A8B9CXE9_9AVES</name>
<dbReference type="GO" id="GO:0042470">
    <property type="term" value="C:melanosome"/>
    <property type="evidence" value="ECO:0007669"/>
    <property type="project" value="TreeGrafter"/>
</dbReference>
<dbReference type="GO" id="GO:0005886">
    <property type="term" value="C:plasma membrane"/>
    <property type="evidence" value="ECO:0007669"/>
    <property type="project" value="TreeGrafter"/>
</dbReference>
<feature type="compositionally biased region" description="Polar residues" evidence="4">
    <location>
        <begin position="29"/>
        <end position="38"/>
    </location>
</feature>
<dbReference type="InterPro" id="IPR000601">
    <property type="entry name" value="PKD_dom"/>
</dbReference>
<dbReference type="PROSITE" id="PS50093">
    <property type="entry name" value="PKD"/>
    <property type="match status" value="1"/>
</dbReference>
<dbReference type="InterPro" id="IPR013783">
    <property type="entry name" value="Ig-like_fold"/>
</dbReference>
<feature type="region of interest" description="Disordered" evidence="4">
    <location>
        <begin position="120"/>
        <end position="147"/>
    </location>
</feature>
<reference evidence="6" key="2">
    <citation type="submission" date="2025-09" db="UniProtKB">
        <authorList>
            <consortium name="Ensembl"/>
        </authorList>
    </citation>
    <scope>IDENTIFICATION</scope>
</reference>
<dbReference type="InterPro" id="IPR035986">
    <property type="entry name" value="PKD_dom_sf"/>
</dbReference>
<dbReference type="Gene3D" id="2.60.40.10">
    <property type="entry name" value="Immunoglobulins"/>
    <property type="match status" value="1"/>
</dbReference>
<proteinExistence type="inferred from homology"/>
<evidence type="ECO:0000256" key="3">
    <source>
        <dbReference type="ARBA" id="ARBA00025776"/>
    </source>
</evidence>
<dbReference type="FunFam" id="2.60.40.10:FF:001512">
    <property type="entry name" value="Premelanosome protein a"/>
    <property type="match status" value="1"/>
</dbReference>
<feature type="region of interest" description="Disordered" evidence="4">
    <location>
        <begin position="289"/>
        <end position="359"/>
    </location>
</feature>
<dbReference type="InterPro" id="IPR022409">
    <property type="entry name" value="PKD/Chitinase_dom"/>
</dbReference>
<feature type="compositionally biased region" description="Low complexity" evidence="4">
    <location>
        <begin position="444"/>
        <end position="453"/>
    </location>
</feature>
<protein>
    <recommendedName>
        <fullName evidence="5">PKD domain-containing protein</fullName>
    </recommendedName>
</protein>
<comment type="similarity">
    <text evidence="3">Belongs to the PMEL/NMB family.</text>
</comment>
<evidence type="ECO:0000256" key="4">
    <source>
        <dbReference type="SAM" id="MobiDB-lite"/>
    </source>
</evidence>
<keyword evidence="7" id="KW-1185">Reference proteome</keyword>
<dbReference type="SUPFAM" id="SSF49299">
    <property type="entry name" value="PKD domain"/>
    <property type="match status" value="1"/>
</dbReference>
<feature type="compositionally biased region" description="Low complexity" evidence="4">
    <location>
        <begin position="123"/>
        <end position="140"/>
    </location>
</feature>